<feature type="non-terminal residue" evidence="1">
    <location>
        <position position="1"/>
    </location>
</feature>
<protein>
    <submittedName>
        <fullName evidence="1">Uncharacterized protein</fullName>
    </submittedName>
</protein>
<comment type="caution">
    <text evidence="1">The sequence shown here is derived from an EMBL/GenBank/DDBJ whole genome shotgun (WGS) entry which is preliminary data.</text>
</comment>
<evidence type="ECO:0000313" key="2">
    <source>
        <dbReference type="Proteomes" id="UP000253594"/>
    </source>
</evidence>
<evidence type="ECO:0000313" key="1">
    <source>
        <dbReference type="EMBL" id="RCI65260.1"/>
    </source>
</evidence>
<sequence>ELLPLRVRGEPRTFTLSRHPLASYPALADQAWTLREQILQGGQVWVLRDVTEEQHALGVLEETRRRYQDIFEGVGVALCVLDLSALR</sequence>
<organism evidence="1 2">
    <name type="scientific">Pseudomonas aeruginosa</name>
    <dbReference type="NCBI Taxonomy" id="287"/>
    <lineage>
        <taxon>Bacteria</taxon>
        <taxon>Pseudomonadati</taxon>
        <taxon>Pseudomonadota</taxon>
        <taxon>Gammaproteobacteria</taxon>
        <taxon>Pseudomonadales</taxon>
        <taxon>Pseudomonadaceae</taxon>
        <taxon>Pseudomonas</taxon>
    </lineage>
</organism>
<dbReference type="EMBL" id="QORE01003965">
    <property type="protein sequence ID" value="RCI65260.1"/>
    <property type="molecule type" value="Genomic_DNA"/>
</dbReference>
<name>A0A367LTS1_PSEAI</name>
<feature type="non-terminal residue" evidence="1">
    <location>
        <position position="87"/>
    </location>
</feature>
<dbReference type="Proteomes" id="UP000253594">
    <property type="component" value="Unassembled WGS sequence"/>
</dbReference>
<dbReference type="AlphaFoldDB" id="A0A367LTS1"/>
<gene>
    <name evidence="1" type="ORF">DT376_44355</name>
</gene>
<proteinExistence type="predicted"/>
<reference evidence="1 2" key="1">
    <citation type="submission" date="2018-07" db="EMBL/GenBank/DDBJ databases">
        <title>Mechanisms of high-level aminoglycoside resistance among Gram-negative pathogens in Brazil.</title>
        <authorList>
            <person name="Ballaben A.S."/>
            <person name="Darini A.L.C."/>
            <person name="Doi Y."/>
        </authorList>
    </citation>
    <scope>NUCLEOTIDE SEQUENCE [LARGE SCALE GENOMIC DNA]</scope>
    <source>
        <strain evidence="1 2">B2-305</strain>
    </source>
</reference>
<accession>A0A367LTS1</accession>